<accession>A0A5B8YCV3</accession>
<protein>
    <submittedName>
        <fullName evidence="3">DUF2231 domain-containing protein</fullName>
    </submittedName>
</protein>
<gene>
    <name evidence="3" type="ORF">FIV42_23050</name>
</gene>
<organism evidence="3 4">
    <name type="scientific">Persicimonas caeni</name>
    <dbReference type="NCBI Taxonomy" id="2292766"/>
    <lineage>
        <taxon>Bacteria</taxon>
        <taxon>Deltaproteobacteria</taxon>
        <taxon>Bradymonadales</taxon>
        <taxon>Bradymonadaceae</taxon>
        <taxon>Persicimonas</taxon>
    </lineage>
</organism>
<feature type="region of interest" description="Disordered" evidence="1">
    <location>
        <begin position="181"/>
        <end position="203"/>
    </location>
</feature>
<evidence type="ECO:0000256" key="1">
    <source>
        <dbReference type="SAM" id="MobiDB-lite"/>
    </source>
</evidence>
<feature type="compositionally biased region" description="Polar residues" evidence="1">
    <location>
        <begin position="194"/>
        <end position="203"/>
    </location>
</feature>
<name>A0A4Y6PYW2_PERCE</name>
<evidence type="ECO:0000313" key="3">
    <source>
        <dbReference type="EMBL" id="QDG53516.1"/>
    </source>
</evidence>
<dbReference type="Proteomes" id="UP000315995">
    <property type="component" value="Chromosome"/>
</dbReference>
<sequence>MAYRLHEVHPSLVHYPLTLLPISVGADLVGTLTGSDKLKEIGRLSMAAGAVSALFAGLAGLVAQEEVDLDNEEAHGMLTSHRNLNLGLMAGSALMAWQRSRSEPGPGYLAAGVGSIAGLMWSAYLGGKLVYKHGAGVERAGGVLEGESPEFRRGQTADLFRKTGRHLKVGSSHTVEHLKEGEIAPVMRERRGGSKTNGQRPSP</sequence>
<proteinExistence type="predicted"/>
<evidence type="ECO:0000259" key="2">
    <source>
        <dbReference type="Pfam" id="PF09990"/>
    </source>
</evidence>
<feature type="domain" description="DUF2231" evidence="2">
    <location>
        <begin position="6"/>
        <end position="138"/>
    </location>
</feature>
<reference evidence="3 4" key="1">
    <citation type="submission" date="2019-06" db="EMBL/GenBank/DDBJ databases">
        <title>Persicimonas caeni gen. nov., sp. nov., a predatory bacterium isolated from solar saltern.</title>
        <authorList>
            <person name="Wang S."/>
        </authorList>
    </citation>
    <scope>NUCLEOTIDE SEQUENCE [LARGE SCALE GENOMIC DNA]</scope>
    <source>
        <strain evidence="3 4">YN101</strain>
    </source>
</reference>
<evidence type="ECO:0000313" key="4">
    <source>
        <dbReference type="Proteomes" id="UP000315995"/>
    </source>
</evidence>
<dbReference type="OrthoDB" id="5511032at2"/>
<feature type="compositionally biased region" description="Basic and acidic residues" evidence="1">
    <location>
        <begin position="181"/>
        <end position="192"/>
    </location>
</feature>
<accession>A0A4Y6PYW2</accession>
<dbReference type="AlphaFoldDB" id="A0A4Y6PYW2"/>
<dbReference type="InterPro" id="IPR019251">
    <property type="entry name" value="DUF2231_TM"/>
</dbReference>
<dbReference type="RefSeq" id="WP_141199970.1">
    <property type="nucleotide sequence ID" value="NZ_CP041186.1"/>
</dbReference>
<keyword evidence="4" id="KW-1185">Reference proteome</keyword>
<dbReference type="EMBL" id="CP041186">
    <property type="protein sequence ID" value="QDG53516.1"/>
    <property type="molecule type" value="Genomic_DNA"/>
</dbReference>
<dbReference type="Pfam" id="PF09990">
    <property type="entry name" value="DUF2231"/>
    <property type="match status" value="1"/>
</dbReference>